<comment type="caution">
    <text evidence="1">The sequence shown here is derived from an EMBL/GenBank/DDBJ whole genome shotgun (WGS) entry which is preliminary data.</text>
</comment>
<proteinExistence type="predicted"/>
<accession>A0A0V8M3Y6</accession>
<dbReference type="PATRIC" id="fig|61435.5.peg.702"/>
<dbReference type="AlphaFoldDB" id="A0A0V8M3Y6"/>
<evidence type="ECO:0000313" key="2">
    <source>
        <dbReference type="Proteomes" id="UP000053577"/>
    </source>
</evidence>
<dbReference type="Gene3D" id="3.30.565.10">
    <property type="entry name" value="Histidine kinase-like ATPase, C-terminal domain"/>
    <property type="match status" value="1"/>
</dbReference>
<evidence type="ECO:0000313" key="1">
    <source>
        <dbReference type="EMBL" id="KSV18508.1"/>
    </source>
</evidence>
<name>A0A0V8M3Y6_9CHLR</name>
<dbReference type="InterPro" id="IPR036890">
    <property type="entry name" value="HATPase_C_sf"/>
</dbReference>
<reference evidence="1 2" key="1">
    <citation type="journal article" date="2015" name="Sci. Rep.">
        <title>A comparative genomics and reductive dehalogenase gene transcription study of two chloroethene-respiring bacteria, Dehalococcoides mccartyi strains MB and 11a.</title>
        <authorList>
            <person name="Low A."/>
            <person name="Shen Z."/>
            <person name="Cheng D."/>
            <person name="Rogers M.J."/>
            <person name="Lee P.K."/>
            <person name="He J."/>
        </authorList>
    </citation>
    <scope>NUCLEOTIDE SEQUENCE [LARGE SCALE GENOMIC DNA]</scope>
    <source>
        <strain evidence="1 2">MB</strain>
    </source>
</reference>
<dbReference type="Proteomes" id="UP000053577">
    <property type="component" value="Unassembled WGS sequence"/>
</dbReference>
<protein>
    <submittedName>
        <fullName evidence="1">Uncharacterized protein</fullName>
    </submittedName>
</protein>
<dbReference type="EMBL" id="JGYD01000011">
    <property type="protein sequence ID" value="KSV18508.1"/>
    <property type="molecule type" value="Genomic_DNA"/>
</dbReference>
<dbReference type="SUPFAM" id="SSF55874">
    <property type="entry name" value="ATPase domain of HSP90 chaperone/DNA topoisomerase II/histidine kinase"/>
    <property type="match status" value="1"/>
</dbReference>
<gene>
    <name evidence="1" type="ORF">DA01_03500</name>
</gene>
<sequence length="288" mass="32354">MDYIIEFPRQLDTIQHLDCFSLPFDTIKPEDFVVIDMRKIEFIKPHVVICLLLIVEYLNKHKVDRKIVIIPPSNKDVLEYLYKIDLPNALNSLCEFKIPKFQGSTIQINPVIPVKRFNSIQDIETIGNDMQMIFHSKLPELSSLFGSCHIIFSELADNIISHAQSSGGFVLAQQYNYRTGPLVEIAICDCGIGIPNSLKKNPKYAQIIDNDTSAIKLALKEGVSSIQDDLRGYGLHEVKNLMSVGNKILSIRSSSGYGVVKGIVEDYNEFGYCKYLPGCLAHVIMPTG</sequence>
<organism evidence="1 2">
    <name type="scientific">Dehalococcoides mccartyi</name>
    <dbReference type="NCBI Taxonomy" id="61435"/>
    <lineage>
        <taxon>Bacteria</taxon>
        <taxon>Bacillati</taxon>
        <taxon>Chloroflexota</taxon>
        <taxon>Dehalococcoidia</taxon>
        <taxon>Dehalococcoidales</taxon>
        <taxon>Dehalococcoidaceae</taxon>
        <taxon>Dehalococcoides</taxon>
    </lineage>
</organism>